<dbReference type="KEGG" id="slia:HA039_22760"/>
<protein>
    <submittedName>
        <fullName evidence="1">Winged helix-turn-helix transcriptional regulator</fullName>
    </submittedName>
</protein>
<sequence>MEYSHSDEELLTQPIGYWSTTAGNAVVTAIREGLAPFGVTQPQWWILGQLATGENGRSRDEVLSVLWGYLDVGEALVPEMDALLDRGLITPDAEGRLHLTAEGDELFQKCASFQRSMRERVHKDITNEEYVVTLKVLQRMIHNVGAKAWHH</sequence>
<evidence type="ECO:0000313" key="1">
    <source>
        <dbReference type="EMBL" id="QIQ04725.1"/>
    </source>
</evidence>
<dbReference type="EMBL" id="CP050177">
    <property type="protein sequence ID" value="QIQ04725.1"/>
    <property type="molecule type" value="Genomic_DNA"/>
</dbReference>
<dbReference type="Gene3D" id="1.10.10.10">
    <property type="entry name" value="Winged helix-like DNA-binding domain superfamily/Winged helix DNA-binding domain"/>
    <property type="match status" value="1"/>
</dbReference>
<dbReference type="InterPro" id="IPR036390">
    <property type="entry name" value="WH_DNA-bd_sf"/>
</dbReference>
<dbReference type="AlphaFoldDB" id="A0A6G9H2J6"/>
<dbReference type="Proteomes" id="UP000501179">
    <property type="component" value="Chromosome"/>
</dbReference>
<keyword evidence="2" id="KW-1185">Reference proteome</keyword>
<proteinExistence type="predicted"/>
<dbReference type="RefSeq" id="WP_167032871.1">
    <property type="nucleotide sequence ID" value="NZ_CP050177.1"/>
</dbReference>
<reference evidence="1 2" key="1">
    <citation type="submission" date="2020-03" db="EMBL/GenBank/DDBJ databases">
        <title>A novel species.</title>
        <authorList>
            <person name="Gao J."/>
        </authorList>
    </citation>
    <scope>NUCLEOTIDE SEQUENCE [LARGE SCALE GENOMIC DNA]</scope>
    <source>
        <strain evidence="1 2">QMT-12</strain>
    </source>
</reference>
<dbReference type="SUPFAM" id="SSF46785">
    <property type="entry name" value="Winged helix' DNA-binding domain"/>
    <property type="match status" value="1"/>
</dbReference>
<evidence type="ECO:0000313" key="2">
    <source>
        <dbReference type="Proteomes" id="UP000501179"/>
    </source>
</evidence>
<organism evidence="1 2">
    <name type="scientific">Streptomyces liangshanensis</name>
    <dbReference type="NCBI Taxonomy" id="2717324"/>
    <lineage>
        <taxon>Bacteria</taxon>
        <taxon>Bacillati</taxon>
        <taxon>Actinomycetota</taxon>
        <taxon>Actinomycetes</taxon>
        <taxon>Kitasatosporales</taxon>
        <taxon>Streptomycetaceae</taxon>
        <taxon>Streptomyces</taxon>
    </lineage>
</organism>
<gene>
    <name evidence="1" type="ORF">HA039_22760</name>
</gene>
<accession>A0A6G9H2J6</accession>
<dbReference type="InterPro" id="IPR036388">
    <property type="entry name" value="WH-like_DNA-bd_sf"/>
</dbReference>
<name>A0A6G9H2J6_9ACTN</name>